<dbReference type="Gene3D" id="2.60.120.1140">
    <property type="entry name" value="Protein of unknown function DUF192"/>
    <property type="match status" value="1"/>
</dbReference>
<reference evidence="1 2" key="1">
    <citation type="submission" date="2023-09" db="EMBL/GenBank/DDBJ databases">
        <authorList>
            <person name="Rey-Velasco X."/>
        </authorList>
    </citation>
    <scope>NUCLEOTIDE SEQUENCE [LARGE SCALE GENOMIC DNA]</scope>
    <source>
        <strain evidence="1 2">F363</strain>
    </source>
</reference>
<dbReference type="PROSITE" id="PS51257">
    <property type="entry name" value="PROKAR_LIPOPROTEIN"/>
    <property type="match status" value="1"/>
</dbReference>
<name>A0ABU3C7V2_9FLAO</name>
<sequence>MIKKNLLLALAITGTFFTSCKDSSDENQEIETDPIEFTKEAELYLIKAEGDTIQKLEVEIADNDYERETGLMYRTEMAEDRGMLFVYDNASLHNFYMKNTYIPLDLIFYGSDSTAVSFQENATPLDESNLPSGKPAQFILEINAGLVEEWNIEIGDRFSVEEVP</sequence>
<keyword evidence="2" id="KW-1185">Reference proteome</keyword>
<dbReference type="EMBL" id="JAVRHQ010000005">
    <property type="protein sequence ID" value="MDT0642412.1"/>
    <property type="molecule type" value="Genomic_DNA"/>
</dbReference>
<dbReference type="RefSeq" id="WP_311534079.1">
    <property type="nucleotide sequence ID" value="NZ_JAVRHQ010000005.1"/>
</dbReference>
<dbReference type="InterPro" id="IPR003795">
    <property type="entry name" value="DUF192"/>
</dbReference>
<protein>
    <submittedName>
        <fullName evidence="1">DUF192 domain-containing protein</fullName>
    </submittedName>
</protein>
<dbReference type="PANTHER" id="PTHR37953">
    <property type="entry name" value="UPF0127 PROTEIN MJ1496"/>
    <property type="match status" value="1"/>
</dbReference>
<comment type="caution">
    <text evidence="1">The sequence shown here is derived from an EMBL/GenBank/DDBJ whole genome shotgun (WGS) entry which is preliminary data.</text>
</comment>
<accession>A0ABU3C7V2</accession>
<dbReference type="InterPro" id="IPR038695">
    <property type="entry name" value="Saro_0823-like_sf"/>
</dbReference>
<dbReference type="Proteomes" id="UP001262889">
    <property type="component" value="Unassembled WGS sequence"/>
</dbReference>
<dbReference type="PANTHER" id="PTHR37953:SF1">
    <property type="entry name" value="UPF0127 PROTEIN MJ1496"/>
    <property type="match status" value="1"/>
</dbReference>
<organism evidence="1 2">
    <name type="scientific">Autumnicola tepida</name>
    <dbReference type="NCBI Taxonomy" id="3075595"/>
    <lineage>
        <taxon>Bacteria</taxon>
        <taxon>Pseudomonadati</taxon>
        <taxon>Bacteroidota</taxon>
        <taxon>Flavobacteriia</taxon>
        <taxon>Flavobacteriales</taxon>
        <taxon>Flavobacteriaceae</taxon>
        <taxon>Autumnicola</taxon>
    </lineage>
</organism>
<gene>
    <name evidence="1" type="ORF">RM553_06150</name>
</gene>
<evidence type="ECO:0000313" key="1">
    <source>
        <dbReference type="EMBL" id="MDT0642412.1"/>
    </source>
</evidence>
<proteinExistence type="predicted"/>
<evidence type="ECO:0000313" key="2">
    <source>
        <dbReference type="Proteomes" id="UP001262889"/>
    </source>
</evidence>
<dbReference type="Pfam" id="PF02643">
    <property type="entry name" value="DUF192"/>
    <property type="match status" value="1"/>
</dbReference>